<protein>
    <recommendedName>
        <fullName evidence="14">Lysine-specific demethylase JMJ25</fullName>
    </recommendedName>
</protein>
<comment type="subcellular location">
    <subcellularLocation>
        <location evidence="1">Nucleus</location>
    </subcellularLocation>
</comment>
<dbReference type="PANTHER" id="PTHR12549:SF38">
    <property type="entry name" value="JMJC DOMAIN-CONTAINING HISTONE DEMETHYLASE 2, ISOFORM A"/>
    <property type="match status" value="1"/>
</dbReference>
<evidence type="ECO:0000256" key="5">
    <source>
        <dbReference type="ARBA" id="ARBA00023163"/>
    </source>
</evidence>
<comment type="similarity">
    <text evidence="2">Belongs to the JARID1 histone demethylase family.</text>
</comment>
<feature type="domain" description="JmjC" evidence="10">
    <location>
        <begin position="749"/>
        <end position="1008"/>
    </location>
</feature>
<evidence type="ECO:0000256" key="6">
    <source>
        <dbReference type="ARBA" id="ARBA00023242"/>
    </source>
</evidence>
<dbReference type="Gene3D" id="2.60.120.650">
    <property type="entry name" value="Cupin"/>
    <property type="match status" value="1"/>
</dbReference>
<evidence type="ECO:0000313" key="12">
    <source>
        <dbReference type="EMBL" id="KAL2636164.1"/>
    </source>
</evidence>
<keyword evidence="3" id="KW-0479">Metal-binding</keyword>
<keyword evidence="5" id="KW-0804">Transcription</keyword>
<evidence type="ECO:0000259" key="10">
    <source>
        <dbReference type="PROSITE" id="PS51184"/>
    </source>
</evidence>
<evidence type="ECO:0000313" key="13">
    <source>
        <dbReference type="Proteomes" id="UP001605036"/>
    </source>
</evidence>
<dbReference type="GO" id="GO:0005634">
    <property type="term" value="C:nucleus"/>
    <property type="evidence" value="ECO:0007669"/>
    <property type="project" value="UniProtKB-SubCell"/>
</dbReference>
<feature type="region of interest" description="Disordered" evidence="8">
    <location>
        <begin position="815"/>
        <end position="887"/>
    </location>
</feature>
<evidence type="ECO:0000256" key="8">
    <source>
        <dbReference type="SAM" id="MobiDB-lite"/>
    </source>
</evidence>
<feature type="region of interest" description="Disordered" evidence="8">
    <location>
        <begin position="23"/>
        <end position="51"/>
    </location>
</feature>
<dbReference type="InterPro" id="IPR003347">
    <property type="entry name" value="JmjC_dom"/>
</dbReference>
<evidence type="ECO:0000256" key="7">
    <source>
        <dbReference type="PROSITE-ProRule" id="PRU00175"/>
    </source>
</evidence>
<dbReference type="PROSITE" id="PS50089">
    <property type="entry name" value="ZF_RING_2"/>
    <property type="match status" value="1"/>
</dbReference>
<gene>
    <name evidence="12" type="ORF">R1flu_007643</name>
</gene>
<sequence>MTSAPREPAKKLSDLLVDLNKRKIKDKDKEKDKVRKKAELRAERGDKVRPHLVERLKEKAELRVDKTNHLHRHVDLLPPTKTAKPVMKPKRPASVLPSTSEEEEDEKRYVLKKMESKKVVNGDGAKKSKRERDSLDFKSLEKPVVRKNKIAGKKDKPPPPPADKRCKRSDGKQWQCSGWAVEGMSYCEKHYSYIRRRIKTKTDEPKATASATTVSKEQTTAPSVLSSLPKSLPSVKPPSQKRKRMDEERMEGKELKQKAHKEKANKAPKLKPAHSPGKSFGGEWPAVNGDAFNGERLKKISVSNGRESRNLGHGDQLERKGSGDYSPKQAESRMCHQCQRSDKGAIVRCQNCERKRYCTVCIAKWYPDLTEDDFEVNCPFCRGNCNCKACLRSAGPVQNEVEKSDSERIALCQFLLAKVLPYLDQLEKEQRAELDIESEIRGETVDSAEQASIGLDERLFCDNCSTSVVDFFRTCTDCNYDLCLTCCNELRQGRQPGGEMAGSSKKQTEERPDNELTGNGRFPDWRANEDGSICCPPRERGACGSSTPLKLKSLFAPQWLSTLVAEVEHVLRTADLPSSPSEESRTCHICDGASTEERPSQRLAAGRPDGRDNYIYCPDIMEVKEEGLEHFQRHWKLGEPVIVRDVLQCATGLSWEPMVMWRAFRETTKGKFQDENKSVKALDCLDWCEVEINIHQFFRGYSEGRMHRNQWPEMLKLKDWPPSNYFHERLPRHGVEFVRALPFQEYTHPKCGALNLASKLPPGALKPDLGPKTYIAYGARQELGQGDSVTKLHCDMSDAVNVLTHTSELKLTKKQESMIKAVRGRERKEQMKAVPRGDQGATATSSSAPGEASAASLSAHDTTSGEGGDQQRDPTTRDVKMHENGTGDCPPYGGALWDIFRREDVPKLEEYIRKHYKEFRHHSNKPVTRVQHPIHDQTFYLDERHKQQLKEEYQVEAWTFEQDYGEAVFIPAGCPHQVRNLKSCIKVALDFVSPENVQECIALTEEFRLLPKDHRAKEDKLEVKKMVLHAAKAACEEIRYIMSQERKYSKETAEEVKEETFVIDRDEEDDDNEPVYHDVPLTMGEFYGPA</sequence>
<dbReference type="InterPro" id="IPR014977">
    <property type="entry name" value="WRC_dom"/>
</dbReference>
<keyword evidence="7" id="KW-0863">Zinc-finger</keyword>
<feature type="compositionally biased region" description="Basic and acidic residues" evidence="8">
    <location>
        <begin position="815"/>
        <end position="831"/>
    </location>
</feature>
<evidence type="ECO:0000259" key="9">
    <source>
        <dbReference type="PROSITE" id="PS50089"/>
    </source>
</evidence>
<dbReference type="PROSITE" id="PS51184">
    <property type="entry name" value="JMJC"/>
    <property type="match status" value="1"/>
</dbReference>
<feature type="compositionally biased region" description="Basic and acidic residues" evidence="8">
    <location>
        <begin position="152"/>
        <end position="171"/>
    </location>
</feature>
<comment type="caution">
    <text evidence="12">The sequence shown here is derived from an EMBL/GenBank/DDBJ whole genome shotgun (WGS) entry which is preliminary data.</text>
</comment>
<dbReference type="InterPro" id="IPR045109">
    <property type="entry name" value="LSDs-like"/>
</dbReference>
<dbReference type="Proteomes" id="UP001605036">
    <property type="component" value="Unassembled WGS sequence"/>
</dbReference>
<feature type="region of interest" description="Disordered" evidence="8">
    <location>
        <begin position="197"/>
        <end position="287"/>
    </location>
</feature>
<feature type="region of interest" description="Disordered" evidence="8">
    <location>
        <begin position="301"/>
        <end position="328"/>
    </location>
</feature>
<dbReference type="InterPro" id="IPR001841">
    <property type="entry name" value="Znf_RING"/>
</dbReference>
<feature type="compositionally biased region" description="Polar residues" evidence="8">
    <location>
        <begin position="209"/>
        <end position="221"/>
    </location>
</feature>
<organism evidence="12 13">
    <name type="scientific">Riccia fluitans</name>
    <dbReference type="NCBI Taxonomy" id="41844"/>
    <lineage>
        <taxon>Eukaryota</taxon>
        <taxon>Viridiplantae</taxon>
        <taxon>Streptophyta</taxon>
        <taxon>Embryophyta</taxon>
        <taxon>Marchantiophyta</taxon>
        <taxon>Marchantiopsida</taxon>
        <taxon>Marchantiidae</taxon>
        <taxon>Marchantiales</taxon>
        <taxon>Ricciaceae</taxon>
        <taxon>Riccia</taxon>
    </lineage>
</organism>
<proteinExistence type="inferred from homology"/>
<feature type="region of interest" description="Disordered" evidence="8">
    <location>
        <begin position="494"/>
        <end position="522"/>
    </location>
</feature>
<feature type="region of interest" description="Disordered" evidence="8">
    <location>
        <begin position="1059"/>
        <end position="1078"/>
    </location>
</feature>
<dbReference type="InterPro" id="IPR018866">
    <property type="entry name" value="Znf-4CXXC_R1"/>
</dbReference>
<dbReference type="PANTHER" id="PTHR12549">
    <property type="entry name" value="JMJC DOMAIN-CONTAINING HISTONE DEMETHYLATION PROTEIN"/>
    <property type="match status" value="1"/>
</dbReference>
<keyword evidence="7" id="KW-0862">Zinc</keyword>
<feature type="compositionally biased region" description="Low complexity" evidence="8">
    <location>
        <begin position="841"/>
        <end position="859"/>
    </location>
</feature>
<evidence type="ECO:0008006" key="14">
    <source>
        <dbReference type="Google" id="ProtNLM"/>
    </source>
</evidence>
<reference evidence="12 13" key="1">
    <citation type="submission" date="2024-09" db="EMBL/GenBank/DDBJ databases">
        <title>Chromosome-scale assembly of Riccia fluitans.</title>
        <authorList>
            <person name="Paukszto L."/>
            <person name="Sawicki J."/>
            <person name="Karawczyk K."/>
            <person name="Piernik-Szablinska J."/>
            <person name="Szczecinska M."/>
            <person name="Mazdziarz M."/>
        </authorList>
    </citation>
    <scope>NUCLEOTIDE SEQUENCE [LARGE SCALE GENOMIC DNA]</scope>
    <source>
        <strain evidence="12">Rf_01</strain>
        <tissue evidence="12">Aerial parts of the thallus</tissue>
    </source>
</reference>
<dbReference type="PROSITE" id="PS51667">
    <property type="entry name" value="WRC"/>
    <property type="match status" value="1"/>
</dbReference>
<keyword evidence="4" id="KW-0805">Transcription regulation</keyword>
<accession>A0ABD1Z0M5</accession>
<evidence type="ECO:0000259" key="11">
    <source>
        <dbReference type="PROSITE" id="PS51667"/>
    </source>
</evidence>
<feature type="domain" description="WRC" evidence="11">
    <location>
        <begin position="160"/>
        <end position="205"/>
    </location>
</feature>
<dbReference type="AlphaFoldDB" id="A0ABD1Z0M5"/>
<feature type="compositionally biased region" description="Basic and acidic residues" evidence="8">
    <location>
        <begin position="244"/>
        <end position="265"/>
    </location>
</feature>
<dbReference type="SUPFAM" id="SSF51197">
    <property type="entry name" value="Clavaminate synthase-like"/>
    <property type="match status" value="1"/>
</dbReference>
<keyword evidence="6" id="KW-0539">Nucleus</keyword>
<feature type="region of interest" description="Disordered" evidence="8">
    <location>
        <begin position="575"/>
        <end position="607"/>
    </location>
</feature>
<keyword evidence="13" id="KW-1185">Reference proteome</keyword>
<evidence type="ECO:0000256" key="2">
    <source>
        <dbReference type="ARBA" id="ARBA00006801"/>
    </source>
</evidence>
<dbReference type="Pfam" id="PF02373">
    <property type="entry name" value="JmjC"/>
    <property type="match status" value="1"/>
</dbReference>
<evidence type="ECO:0000256" key="3">
    <source>
        <dbReference type="ARBA" id="ARBA00022723"/>
    </source>
</evidence>
<dbReference type="Pfam" id="PF08879">
    <property type="entry name" value="WRC"/>
    <property type="match status" value="1"/>
</dbReference>
<feature type="domain" description="RING-type" evidence="9">
    <location>
        <begin position="335"/>
        <end position="382"/>
    </location>
</feature>
<evidence type="ECO:0000256" key="1">
    <source>
        <dbReference type="ARBA" id="ARBA00004123"/>
    </source>
</evidence>
<feature type="region of interest" description="Disordered" evidence="8">
    <location>
        <begin position="63"/>
        <end position="174"/>
    </location>
</feature>
<dbReference type="SMART" id="SM00558">
    <property type="entry name" value="JmjC"/>
    <property type="match status" value="1"/>
</dbReference>
<feature type="compositionally biased region" description="Basic and acidic residues" evidence="8">
    <location>
        <begin position="869"/>
        <end position="885"/>
    </location>
</feature>
<name>A0ABD1Z0M5_9MARC</name>
<feature type="compositionally biased region" description="Low complexity" evidence="8">
    <location>
        <begin position="222"/>
        <end position="238"/>
    </location>
</feature>
<dbReference type="EMBL" id="JBHFFA010000003">
    <property type="protein sequence ID" value="KAL2636164.1"/>
    <property type="molecule type" value="Genomic_DNA"/>
</dbReference>
<evidence type="ECO:0000256" key="4">
    <source>
        <dbReference type="ARBA" id="ARBA00023015"/>
    </source>
</evidence>
<dbReference type="GO" id="GO:0008270">
    <property type="term" value="F:zinc ion binding"/>
    <property type="evidence" value="ECO:0007669"/>
    <property type="project" value="UniProtKB-KW"/>
</dbReference>
<feature type="compositionally biased region" description="Basic and acidic residues" evidence="8">
    <location>
        <begin position="106"/>
        <end position="144"/>
    </location>
</feature>
<feature type="compositionally biased region" description="Basic and acidic residues" evidence="8">
    <location>
        <begin position="306"/>
        <end position="322"/>
    </location>
</feature>
<dbReference type="Pfam" id="PF10497">
    <property type="entry name" value="zf-4CXXC_R1"/>
    <property type="match status" value="1"/>
</dbReference>